<keyword evidence="1" id="KW-0472">Membrane</keyword>
<dbReference type="PROSITE" id="PS51257">
    <property type="entry name" value="PROKAR_LIPOPROTEIN"/>
    <property type="match status" value="1"/>
</dbReference>
<keyword evidence="1" id="KW-0812">Transmembrane</keyword>
<evidence type="ECO:0000313" key="3">
    <source>
        <dbReference type="Proteomes" id="UP000177579"/>
    </source>
</evidence>
<protein>
    <submittedName>
        <fullName evidence="2">Uncharacterized protein</fullName>
    </submittedName>
</protein>
<dbReference type="EMBL" id="MFGO01000002">
    <property type="protein sequence ID" value="OGF41894.1"/>
    <property type="molecule type" value="Genomic_DNA"/>
</dbReference>
<accession>A0A1F5TSY1</accession>
<evidence type="ECO:0000256" key="1">
    <source>
        <dbReference type="SAM" id="Phobius"/>
    </source>
</evidence>
<gene>
    <name evidence="2" type="ORF">A2531_04290</name>
</gene>
<dbReference type="Proteomes" id="UP000177579">
    <property type="component" value="Unassembled WGS sequence"/>
</dbReference>
<sequence length="292" mass="33651">MKKVIKISFVVIGILFGFLFLSFVFWGGCEKNFVTYSEKGYCEFDLKSCEGIFGCKKYDDVQVLCGSVSTLCGEKVLCDCGENQVEDLTLNNFRNDQIEKTISDYFKTQKRFSWKNRDDSHNFCTIQNLKPDKELFPLYVWVYCGEYIIENNKLKTVSGSSGPVKIDYPNELSYYNINKFSYEAPRDGSNYSKDIKVIFPEDVQQKIFEHDVKDLIAKLEKNAFVSISNWNEIKRGVAECEIESVMQTHALEITATFKDDRTILAQEPKIDDIFEVINAYKDKCGEILMGTE</sequence>
<organism evidence="2 3">
    <name type="scientific">Candidatus Falkowbacteria bacterium RIFOXYD2_FULL_34_120</name>
    <dbReference type="NCBI Taxonomy" id="1798007"/>
    <lineage>
        <taxon>Bacteria</taxon>
        <taxon>Candidatus Falkowiibacteriota</taxon>
    </lineage>
</organism>
<dbReference type="AlphaFoldDB" id="A0A1F5TSY1"/>
<feature type="transmembrane region" description="Helical" evidence="1">
    <location>
        <begin position="7"/>
        <end position="28"/>
    </location>
</feature>
<comment type="caution">
    <text evidence="2">The sequence shown here is derived from an EMBL/GenBank/DDBJ whole genome shotgun (WGS) entry which is preliminary data.</text>
</comment>
<keyword evidence="1" id="KW-1133">Transmembrane helix</keyword>
<reference evidence="2 3" key="1">
    <citation type="journal article" date="2016" name="Nat. Commun.">
        <title>Thousands of microbial genomes shed light on interconnected biogeochemical processes in an aquifer system.</title>
        <authorList>
            <person name="Anantharaman K."/>
            <person name="Brown C.T."/>
            <person name="Hug L.A."/>
            <person name="Sharon I."/>
            <person name="Castelle C.J."/>
            <person name="Probst A.J."/>
            <person name="Thomas B.C."/>
            <person name="Singh A."/>
            <person name="Wilkins M.J."/>
            <person name="Karaoz U."/>
            <person name="Brodie E.L."/>
            <person name="Williams K.H."/>
            <person name="Hubbard S.S."/>
            <person name="Banfield J.F."/>
        </authorList>
    </citation>
    <scope>NUCLEOTIDE SEQUENCE [LARGE SCALE GENOMIC DNA]</scope>
</reference>
<evidence type="ECO:0000313" key="2">
    <source>
        <dbReference type="EMBL" id="OGF41894.1"/>
    </source>
</evidence>
<proteinExistence type="predicted"/>
<name>A0A1F5TSY1_9BACT</name>